<feature type="domain" description="DUF3857" evidence="3">
    <location>
        <begin position="63"/>
        <end position="230"/>
    </location>
</feature>
<dbReference type="InterPro" id="IPR038765">
    <property type="entry name" value="Papain-like_cys_pep_sf"/>
</dbReference>
<name>A0AA48H0K9_9BACT</name>
<dbReference type="SUPFAM" id="SSF48452">
    <property type="entry name" value="TPR-like"/>
    <property type="match status" value="1"/>
</dbReference>
<proteinExistence type="predicted"/>
<feature type="region of interest" description="Disordered" evidence="1">
    <location>
        <begin position="224"/>
        <end position="243"/>
    </location>
</feature>
<evidence type="ECO:0000256" key="1">
    <source>
        <dbReference type="SAM" id="MobiDB-lite"/>
    </source>
</evidence>
<dbReference type="InterPro" id="IPR002931">
    <property type="entry name" value="Transglutaminase-like"/>
</dbReference>
<dbReference type="KEGG" id="msil:METEAL_30020"/>
<organism evidence="4 5">
    <name type="scientific">Mesoterricola silvestris</name>
    <dbReference type="NCBI Taxonomy" id="2927979"/>
    <lineage>
        <taxon>Bacteria</taxon>
        <taxon>Pseudomonadati</taxon>
        <taxon>Acidobacteriota</taxon>
        <taxon>Holophagae</taxon>
        <taxon>Holophagales</taxon>
        <taxon>Holophagaceae</taxon>
        <taxon>Mesoterricola</taxon>
    </lineage>
</organism>
<accession>A0AA48H0K9</accession>
<evidence type="ECO:0008006" key="6">
    <source>
        <dbReference type="Google" id="ProtNLM"/>
    </source>
</evidence>
<gene>
    <name evidence="4" type="ORF">METEAL_30020</name>
</gene>
<evidence type="ECO:0000313" key="4">
    <source>
        <dbReference type="EMBL" id="BDU73828.1"/>
    </source>
</evidence>
<keyword evidence="5" id="KW-1185">Reference proteome</keyword>
<dbReference type="EMBL" id="AP027080">
    <property type="protein sequence ID" value="BDU73828.1"/>
    <property type="molecule type" value="Genomic_DNA"/>
</dbReference>
<evidence type="ECO:0000259" key="3">
    <source>
        <dbReference type="Pfam" id="PF12969"/>
    </source>
</evidence>
<dbReference type="Pfam" id="PF01841">
    <property type="entry name" value="Transglut_core"/>
    <property type="match status" value="1"/>
</dbReference>
<dbReference type="SUPFAM" id="SSF54001">
    <property type="entry name" value="Cysteine proteinases"/>
    <property type="match status" value="1"/>
</dbReference>
<dbReference type="InterPro" id="IPR011990">
    <property type="entry name" value="TPR-like_helical_dom_sf"/>
</dbReference>
<sequence>MLVRTLAILLAGALTLGAQDPWERGAFSASPQAVLDASKAHPRREGKGILDLLEERSVVVDAQGRRQVTVHSVFRVDEPSAVKAWSEVNVPWSPWFQARPQVRARVIAPDGKVHALDPATLGDYSTGQGGDGLFESRKRLSGPLPHMGTGVIVELEIVLRDTSPFLEGGAMGRYDLWETMPVVKSRLTLDVPANAPLQWRIHGLPGLKPVVTVLDGRRLLTLEAGAVEPPRDREPGEDPNADPPPAFAFSTFTSWAEVARGYAARIPSGGLPPETLAWLGGLAGKEPMEVLAQVLAGLHAKVRYTGVEFGTAAIVPRAPAETLKRGFGDCKDKAVLLVALLEAAGIPARVALVDSGYGRELEGALPGLNVFDHAIVHLPGAHPLWIDATAEFARAGELPFGDQDRPALVIDPLTRDLTRTPRIESAANTLVETREVFLAEKGPSRIIETSEFQGPAEMNLRASLAGADAKAIREHMENYVRTTYKAKDLGKLELSGLRDLGRPMRMTLEALEAKAGATGWIDASVELAVWPILKSLREALDGEGETPRPPRTKDLLFFQPMVQEWRYLVHAPLGFKLRTLPAGNRLDFGPASLVQRYEVRPDGVAGATFRLDSGKRRWTAAEVEAARKAIKDFGTTNRVDLVFDQEGEALLKAGRTREALDAFRKLAATQPASPLPLVHQAQALVAAGLGEAARDKARQAVALDPTSAAAQETLGWTLQFDRVGRRFGKGWDRAGAEKAYLAARALAPREWGFRADYAYMLEHSPEGVRYGRGASLEAAIREYRYLRDTLEVTSKSEQLLGCLGENGQFKEALELARALPASTFRNGWLAAAMVRSLGTAKALEELPGVLGSQFTWNGALAPAVLHLVNARAYADATSLLKEGPQSAEGAEARLALAAALAKATPVERLERNPADPRSVLLHLLVALDVEGKGREDLASQFTGPLRNLLAQKGEFKDLRDEAAGVSAVFRAMGMNRAAAMDVALSMGQFQVDGNAATGFRVLAKFPANSGTYNQTWYFASEKGACLLAGGPFNLVTMGAEALRRMESGDLAGACAQLDWARERMNRAGGEDPLAARSFPYLWTRGQKAGADEVSYAAASLLIWDRTDARVIPHLTKGLTLVQDVTRRTYLRTALVRAYAERESWDSMEASLLPLRQDYPDSPEVDRFHLKYLDHKGRWAEYLALCDEHLQRTPEDKSFEGLKRYALNRLGRHEERVGLLQAKADRGAAESADLNNLAWYLLVKGAPLEKAMEYAQGAVRTAPRGENNSHHTLASILAEQGRSGDAMKELEAYLGDGDQEPESDAWYVMGRVAENLGEPDWARKYYARVEAPKEAYRELDASHGLVARRLQALGAKAPSGPAREAGSAAR</sequence>
<dbReference type="Proteomes" id="UP001238179">
    <property type="component" value="Chromosome"/>
</dbReference>
<reference evidence="5" key="1">
    <citation type="journal article" date="2023" name="Int. J. Syst. Evol. Microbiol.">
        <title>Mesoterricola silvestris gen. nov., sp. nov., Mesoterricola sediminis sp. nov., Geothrix oryzae sp. nov., Geothrix edaphica sp. nov., Geothrix rubra sp. nov., and Geothrix limicola sp. nov., six novel members of Acidobacteriota isolated from soils.</title>
        <authorList>
            <person name="Itoh H."/>
            <person name="Sugisawa Y."/>
            <person name="Mise K."/>
            <person name="Xu Z."/>
            <person name="Kuniyasu M."/>
            <person name="Ushijima N."/>
            <person name="Kawano K."/>
            <person name="Kobayashi E."/>
            <person name="Shiratori Y."/>
            <person name="Masuda Y."/>
            <person name="Senoo K."/>
        </authorList>
    </citation>
    <scope>NUCLEOTIDE SEQUENCE [LARGE SCALE GENOMIC DNA]</scope>
    <source>
        <strain evidence="5">W79</strain>
    </source>
</reference>
<dbReference type="Gene3D" id="2.60.40.3140">
    <property type="match status" value="1"/>
</dbReference>
<dbReference type="Gene3D" id="1.25.40.10">
    <property type="entry name" value="Tetratricopeptide repeat domain"/>
    <property type="match status" value="2"/>
</dbReference>
<evidence type="ECO:0000313" key="5">
    <source>
        <dbReference type="Proteomes" id="UP001238179"/>
    </source>
</evidence>
<evidence type="ECO:0000259" key="2">
    <source>
        <dbReference type="Pfam" id="PF01841"/>
    </source>
</evidence>
<protein>
    <recommendedName>
        <fullName evidence="6">DUF3857 domain-containing protein</fullName>
    </recommendedName>
</protein>
<feature type="domain" description="Transglutaminase-like" evidence="2">
    <location>
        <begin position="298"/>
        <end position="351"/>
    </location>
</feature>
<dbReference type="InterPro" id="IPR024618">
    <property type="entry name" value="DUF3857"/>
</dbReference>
<dbReference type="Gene3D" id="3.10.620.30">
    <property type="match status" value="1"/>
</dbReference>
<dbReference type="Pfam" id="PF12969">
    <property type="entry name" value="DUF3857"/>
    <property type="match status" value="1"/>
</dbReference>